<evidence type="ECO:0000313" key="1">
    <source>
        <dbReference type="EMBL" id="DAD18831.1"/>
    </source>
</evidence>
<proteinExistence type="predicted"/>
<dbReference type="Proteomes" id="UP000607653">
    <property type="component" value="Unassembled WGS sequence"/>
</dbReference>
<gene>
    <name evidence="1" type="ORF">HUJ06_020294</name>
</gene>
<name>A0A822XI73_NELNU</name>
<reference evidence="1 2" key="1">
    <citation type="journal article" date="2020" name="Mol. Biol. Evol.">
        <title>Distinct Expression and Methylation Patterns for Genes with Different Fates following a Single Whole-Genome Duplication in Flowering Plants.</title>
        <authorList>
            <person name="Shi T."/>
            <person name="Rahmani R.S."/>
            <person name="Gugger P.F."/>
            <person name="Wang M."/>
            <person name="Li H."/>
            <person name="Zhang Y."/>
            <person name="Li Z."/>
            <person name="Wang Q."/>
            <person name="Van de Peer Y."/>
            <person name="Marchal K."/>
            <person name="Chen J."/>
        </authorList>
    </citation>
    <scope>NUCLEOTIDE SEQUENCE [LARGE SCALE GENOMIC DNA]</scope>
    <source>
        <tissue evidence="1">Leaf</tissue>
    </source>
</reference>
<dbReference type="AlphaFoldDB" id="A0A822XI73"/>
<sequence>MRVVQGFEVMQMLKLDRCTTKLYAPESKSNCFNLEAAFMHPFLKRSSLVAANQGIMSSKSSGEYKWVFATLDFFRMLGISSNPLAPTMACYYNRKGAYSDLMHACFNVTHIDPGCIFL</sequence>
<accession>A0A822XI73</accession>
<evidence type="ECO:0000313" key="2">
    <source>
        <dbReference type="Proteomes" id="UP000607653"/>
    </source>
</evidence>
<protein>
    <submittedName>
        <fullName evidence="1">Uncharacterized protein</fullName>
    </submittedName>
</protein>
<keyword evidence="2" id="KW-1185">Reference proteome</keyword>
<comment type="caution">
    <text evidence="1">The sequence shown here is derived from an EMBL/GenBank/DDBJ whole genome shotgun (WGS) entry which is preliminary data.</text>
</comment>
<dbReference type="EMBL" id="DUZY01000001">
    <property type="protein sequence ID" value="DAD18831.1"/>
    <property type="molecule type" value="Genomic_DNA"/>
</dbReference>
<organism evidence="1 2">
    <name type="scientific">Nelumbo nucifera</name>
    <name type="common">Sacred lotus</name>
    <dbReference type="NCBI Taxonomy" id="4432"/>
    <lineage>
        <taxon>Eukaryota</taxon>
        <taxon>Viridiplantae</taxon>
        <taxon>Streptophyta</taxon>
        <taxon>Embryophyta</taxon>
        <taxon>Tracheophyta</taxon>
        <taxon>Spermatophyta</taxon>
        <taxon>Magnoliopsida</taxon>
        <taxon>Proteales</taxon>
        <taxon>Nelumbonaceae</taxon>
        <taxon>Nelumbo</taxon>
    </lineage>
</organism>